<feature type="compositionally biased region" description="Polar residues" evidence="1">
    <location>
        <begin position="966"/>
        <end position="976"/>
    </location>
</feature>
<dbReference type="PANTHER" id="PTHR47369">
    <property type="entry name" value="BTB/POZ DOMAIN-CONTAINING PROTEIN"/>
    <property type="match status" value="1"/>
</dbReference>
<proteinExistence type="predicted"/>
<dbReference type="STRING" id="4999.A0A1Y1UCZ6"/>
<evidence type="ECO:0000313" key="2">
    <source>
        <dbReference type="EMBL" id="ORX35928.1"/>
    </source>
</evidence>
<evidence type="ECO:0000313" key="3">
    <source>
        <dbReference type="Proteomes" id="UP000193218"/>
    </source>
</evidence>
<dbReference type="InParanoid" id="A0A1Y1UCZ6"/>
<feature type="region of interest" description="Disordered" evidence="1">
    <location>
        <begin position="1006"/>
        <end position="1036"/>
    </location>
</feature>
<feature type="compositionally biased region" description="Low complexity" evidence="1">
    <location>
        <begin position="161"/>
        <end position="183"/>
    </location>
</feature>
<organism evidence="2 3">
    <name type="scientific">Kockovaella imperatae</name>
    <dbReference type="NCBI Taxonomy" id="4999"/>
    <lineage>
        <taxon>Eukaryota</taxon>
        <taxon>Fungi</taxon>
        <taxon>Dikarya</taxon>
        <taxon>Basidiomycota</taxon>
        <taxon>Agaricomycotina</taxon>
        <taxon>Tremellomycetes</taxon>
        <taxon>Tremellales</taxon>
        <taxon>Cuniculitremaceae</taxon>
        <taxon>Kockovaella</taxon>
    </lineage>
</organism>
<name>A0A1Y1UCZ6_9TREE</name>
<feature type="region of interest" description="Disordered" evidence="1">
    <location>
        <begin position="190"/>
        <end position="209"/>
    </location>
</feature>
<evidence type="ECO:0008006" key="4">
    <source>
        <dbReference type="Google" id="ProtNLM"/>
    </source>
</evidence>
<feature type="compositionally biased region" description="Polar residues" evidence="1">
    <location>
        <begin position="49"/>
        <end position="69"/>
    </location>
</feature>
<dbReference type="InterPro" id="IPR011333">
    <property type="entry name" value="SKP1/BTB/POZ_sf"/>
</dbReference>
<feature type="region of interest" description="Disordered" evidence="1">
    <location>
        <begin position="841"/>
        <end position="861"/>
    </location>
</feature>
<feature type="compositionally biased region" description="Low complexity" evidence="1">
    <location>
        <begin position="526"/>
        <end position="543"/>
    </location>
</feature>
<dbReference type="GeneID" id="33560946"/>
<dbReference type="Proteomes" id="UP000193218">
    <property type="component" value="Unassembled WGS sequence"/>
</dbReference>
<evidence type="ECO:0000256" key="1">
    <source>
        <dbReference type="SAM" id="MobiDB-lite"/>
    </source>
</evidence>
<feature type="region of interest" description="Disordered" evidence="1">
    <location>
        <begin position="954"/>
        <end position="986"/>
    </location>
</feature>
<dbReference type="EMBL" id="NBSH01000009">
    <property type="protein sequence ID" value="ORX35928.1"/>
    <property type="molecule type" value="Genomic_DNA"/>
</dbReference>
<feature type="compositionally biased region" description="Basic and acidic residues" evidence="1">
    <location>
        <begin position="977"/>
        <end position="986"/>
    </location>
</feature>
<dbReference type="OrthoDB" id="6359943at2759"/>
<sequence>MTDSHYSSTGPHSAATAAAAVAAVAAATTTTTNSTGASHSASSSSNSSMLSRSSHGAPNSSTRSKSHSTPRVLPFPDIPATPKSPIGSTSPSPAPTRSSSSLGHRASADGGNEGSSSSSSGGGLAGAVAPSMTVTRSADSTDAMSSSAGGDRARRHTATATPPISSPLSVTSPLLTSTTTAPAVPSILRNRALTSPSPRPITVPVTTTQSSRVDVFSEAGSLPDSAGPSTFRAASSYPSTTFAPVLEVRSTSLPNDAIPASDATSLSPPRSVQIVPPPSQKIVSDHVYASFLSGKCADLRIWVRKWGVGWRVHKMVLIQAGFFHSLFLGGFSEMHVHHRSDKGKDKALCEDDWHGENLELTFDDPNITRAAFEITLSRLYSPFPHLHFPNSLVSTSPHPLSSAFVSGAHPDMDFASMYHSTPKDVQLVTPRLLLSILSTAIYLGHTSLMREVLGIVLRTVSPMTITRYLAFALGDGIGPEEWADQDVASAKGLEDVGQKVVIVRPSEADDQASFVNSDEEGKVGDTTRSSSHPASPSSSSTPTVKTVQRMGSLSRATDTSTISDADFPMPQYYGFPSDKIGEACACWIAKWGVDVLDIESTLPASSPVRIWRHRGLPANFLRAALSSDSFHVKDEYERYRVARRVLDLRRMGWEEEMDTTGDLSLNSTSPEECEEWNEDESHLEAVFADGIYYTHMNFDGLSHIAQDVDPSTGMPFAPLSVLQSAHWSAADLRARVRAVSASNELDIGSLGLTQTTSQLVQAFAPKRRFTPRSRLSSSSTDLSITSNVTAASGSRLYHPVPVDDTHRIGASGLIFSLAPQTALSGMPGLPDLGPDSETVLADGSVQRRPPPQGEHTSFGLQNGSRTLTHLQSQHSLNLAALSLGSGNKRPEQSWTTSEPFRFSAEFWGIDKLPDKERAYSQTHFYAGSWFNVYVQPNRKKDKGVQLGIYLQRQSTSEAMPAPSAPSIRTSTRGNATETRDRTEGHSDSAAMLESSLAARFGLTVAPPPTAPSSARPTLSRSTSIPPLTVGSPARQGFPGLPRPTGAFQGLTNPKEQYDSPYEDTRPLVKAYFSISCSSALGTGLIRFSSAPDSFTMSQSWGWKSSALRSEEYISTSGISPTHGESLEDGVLGWVGNIDTSDLREGVEGGLRATVVVGLV</sequence>
<comment type="caution">
    <text evidence="2">The sequence shown here is derived from an EMBL/GenBank/DDBJ whole genome shotgun (WGS) entry which is preliminary data.</text>
</comment>
<feature type="region of interest" description="Disordered" evidence="1">
    <location>
        <begin position="510"/>
        <end position="561"/>
    </location>
</feature>
<feature type="region of interest" description="Disordered" evidence="1">
    <location>
        <begin position="1"/>
        <end position="183"/>
    </location>
</feature>
<reference evidence="2 3" key="1">
    <citation type="submission" date="2017-03" db="EMBL/GenBank/DDBJ databases">
        <title>Widespread Adenine N6-methylation of Active Genes in Fungi.</title>
        <authorList>
            <consortium name="DOE Joint Genome Institute"/>
            <person name="Mondo S.J."/>
            <person name="Dannebaum R.O."/>
            <person name="Kuo R.C."/>
            <person name="Louie K.B."/>
            <person name="Bewick A.J."/>
            <person name="Labutti K."/>
            <person name="Haridas S."/>
            <person name="Kuo A."/>
            <person name="Salamov A."/>
            <person name="Ahrendt S.R."/>
            <person name="Lau R."/>
            <person name="Bowen B.P."/>
            <person name="Lipzen A."/>
            <person name="Sullivan W."/>
            <person name="Andreopoulos W.B."/>
            <person name="Clum A."/>
            <person name="Lindquist E."/>
            <person name="Daum C."/>
            <person name="Northen T.R."/>
            <person name="Ramamoorthy G."/>
            <person name="Schmitz R.J."/>
            <person name="Gryganskyi A."/>
            <person name="Culley D."/>
            <person name="Magnuson J."/>
            <person name="James T.Y."/>
            <person name="O'Malley M.A."/>
            <person name="Stajich J.E."/>
            <person name="Spatafora J.W."/>
            <person name="Visel A."/>
            <person name="Grigoriev I.V."/>
        </authorList>
    </citation>
    <scope>NUCLEOTIDE SEQUENCE [LARGE SCALE GENOMIC DNA]</scope>
    <source>
        <strain evidence="2 3">NRRL Y-17943</strain>
    </source>
</reference>
<feature type="compositionally biased region" description="Low complexity" evidence="1">
    <location>
        <begin position="126"/>
        <end position="150"/>
    </location>
</feature>
<dbReference type="RefSeq" id="XP_021870057.1">
    <property type="nucleotide sequence ID" value="XM_022019137.1"/>
</dbReference>
<feature type="compositionally biased region" description="Low complexity" evidence="1">
    <location>
        <begin position="7"/>
        <end position="48"/>
    </location>
</feature>
<dbReference type="AlphaFoldDB" id="A0A1Y1UCZ6"/>
<feature type="compositionally biased region" description="Low complexity" evidence="1">
    <location>
        <begin position="88"/>
        <end position="101"/>
    </location>
</feature>
<dbReference type="PANTHER" id="PTHR47369:SF1">
    <property type="entry name" value="BTB_POZ DOMAIN-CONTAINING PROTEIN"/>
    <property type="match status" value="1"/>
</dbReference>
<gene>
    <name evidence="2" type="ORF">BD324DRAFT_682080</name>
</gene>
<dbReference type="Gene3D" id="3.30.710.10">
    <property type="entry name" value="Potassium Channel Kv1.1, Chain A"/>
    <property type="match status" value="1"/>
</dbReference>
<keyword evidence="3" id="KW-1185">Reference proteome</keyword>
<protein>
    <recommendedName>
        <fullName evidence="4">BTB domain-containing protein</fullName>
    </recommendedName>
</protein>
<accession>A0A1Y1UCZ6</accession>
<feature type="compositionally biased region" description="Polar residues" evidence="1">
    <location>
        <begin position="544"/>
        <end position="561"/>
    </location>
</feature>
<feature type="compositionally biased region" description="Low complexity" evidence="1">
    <location>
        <begin position="108"/>
        <end position="119"/>
    </location>
</feature>